<dbReference type="Pfam" id="PF14014">
    <property type="entry name" value="DUF4230"/>
    <property type="match status" value="1"/>
</dbReference>
<comment type="caution">
    <text evidence="1">The sequence shown here is derived from an EMBL/GenBank/DDBJ whole genome shotgun (WGS) entry which is preliminary data.</text>
</comment>
<protein>
    <recommendedName>
        <fullName evidence="3">DUF4230 domain-containing protein</fullName>
    </recommendedName>
</protein>
<gene>
    <name evidence="1" type="ORF">DSM00_2517</name>
</gene>
<dbReference type="InterPro" id="IPR025324">
    <property type="entry name" value="DUF4230"/>
</dbReference>
<dbReference type="OrthoDB" id="5700441at2"/>
<name>A0A4Q0P639_9FLAO</name>
<proteinExistence type="predicted"/>
<dbReference type="EMBL" id="QOVM01000005">
    <property type="protein sequence ID" value="RXG21668.1"/>
    <property type="molecule type" value="Genomic_DNA"/>
</dbReference>
<sequence length="204" mass="23351">MRKILIVIILIVLGIFTYLYFKDKSDQRIELAQATELIEKEIKNVGKLVVTEGSFAQVFTYKDSKKMYLDLLTANKKAMVVVNAKVTIAYDLRALETDVDVSNKTITITHIPKAEININPDIEYYDVSQDYLNQFDASDYNTIKKRVTASVKKKVEASDLRKNAENRLIAELSNIYVAVNTLGWTLKYDTTEINDSQELRNILK</sequence>
<dbReference type="RefSeq" id="WP_128758277.1">
    <property type="nucleotide sequence ID" value="NZ_QOVM01000005.1"/>
</dbReference>
<dbReference type="AlphaFoldDB" id="A0A4Q0P639"/>
<reference evidence="1 2" key="1">
    <citation type="submission" date="2018-07" db="EMBL/GenBank/DDBJ databases">
        <title>Leeuwenhoekiella genomics.</title>
        <authorList>
            <person name="Tahon G."/>
            <person name="Willems A."/>
        </authorList>
    </citation>
    <scope>NUCLEOTIDE SEQUENCE [LARGE SCALE GENOMIC DNA]</scope>
    <source>
        <strain evidence="1 2">LMG 22550</strain>
    </source>
</reference>
<organism evidence="1 2">
    <name type="scientific">Leeuwenhoekiella aequorea</name>
    <dbReference type="NCBI Taxonomy" id="283736"/>
    <lineage>
        <taxon>Bacteria</taxon>
        <taxon>Pseudomonadati</taxon>
        <taxon>Bacteroidota</taxon>
        <taxon>Flavobacteriia</taxon>
        <taxon>Flavobacteriales</taxon>
        <taxon>Flavobacteriaceae</taxon>
        <taxon>Leeuwenhoekiella</taxon>
    </lineage>
</organism>
<dbReference type="Proteomes" id="UP000289238">
    <property type="component" value="Unassembled WGS sequence"/>
</dbReference>
<evidence type="ECO:0008006" key="3">
    <source>
        <dbReference type="Google" id="ProtNLM"/>
    </source>
</evidence>
<accession>A0A4Q0P639</accession>
<evidence type="ECO:0000313" key="2">
    <source>
        <dbReference type="Proteomes" id="UP000289238"/>
    </source>
</evidence>
<keyword evidence="2" id="KW-1185">Reference proteome</keyword>
<evidence type="ECO:0000313" key="1">
    <source>
        <dbReference type="EMBL" id="RXG21668.1"/>
    </source>
</evidence>